<evidence type="ECO:0000313" key="2">
    <source>
        <dbReference type="EMBL" id="PSS29555.1"/>
    </source>
</evidence>
<dbReference type="OrthoDB" id="10693692at2759"/>
<gene>
    <name evidence="2" type="ORF">PHLCEN_2v2954</name>
</gene>
<proteinExistence type="predicted"/>
<feature type="compositionally biased region" description="Polar residues" evidence="1">
    <location>
        <begin position="691"/>
        <end position="706"/>
    </location>
</feature>
<feature type="compositionally biased region" description="Acidic residues" evidence="1">
    <location>
        <begin position="741"/>
        <end position="761"/>
    </location>
</feature>
<feature type="region of interest" description="Disordered" evidence="1">
    <location>
        <begin position="661"/>
        <end position="777"/>
    </location>
</feature>
<evidence type="ECO:0000313" key="3">
    <source>
        <dbReference type="Proteomes" id="UP000186601"/>
    </source>
</evidence>
<name>A0A2R6RHQ4_9APHY</name>
<reference evidence="2 3" key="1">
    <citation type="submission" date="2018-02" db="EMBL/GenBank/DDBJ databases">
        <title>Genome sequence of the basidiomycete white-rot fungus Phlebia centrifuga.</title>
        <authorList>
            <person name="Granchi Z."/>
            <person name="Peng M."/>
            <person name="de Vries R.P."/>
            <person name="Hilden K."/>
            <person name="Makela M.R."/>
            <person name="Grigoriev I."/>
            <person name="Riley R."/>
        </authorList>
    </citation>
    <scope>NUCLEOTIDE SEQUENCE [LARGE SCALE GENOMIC DNA]</scope>
    <source>
        <strain evidence="2 3">FBCC195</strain>
    </source>
</reference>
<organism evidence="2 3">
    <name type="scientific">Hermanssonia centrifuga</name>
    <dbReference type="NCBI Taxonomy" id="98765"/>
    <lineage>
        <taxon>Eukaryota</taxon>
        <taxon>Fungi</taxon>
        <taxon>Dikarya</taxon>
        <taxon>Basidiomycota</taxon>
        <taxon>Agaricomycotina</taxon>
        <taxon>Agaricomycetes</taxon>
        <taxon>Polyporales</taxon>
        <taxon>Meruliaceae</taxon>
        <taxon>Hermanssonia</taxon>
    </lineage>
</organism>
<sequence length="805" mass="90974">MVLDYVHVVAQHHNRASGRTTTSHIRWAPDTSPAPDYPAPDFRSLLNSVSGASAVILSMRHLGAYDGGVEYLPERLMKPLVDLLFNSYPVTFLSGTDCTISSQAALKGTFPLLVICGSSKYTVASRMEMAAAVRPTLNQMIRDHDPTIQLPRHCFVYGLHWSQFFLHIFIHFPVHIPGDDADSGRWEFCQVVVSEHAITLKEFPLEFQEFRWHTQNDMVLDRWRLTIALASVQRHMSLLEQIIYPSSDASSSQSVAYSPFVNGMADDSIACLSSSCFIADVAPTSNDRFSLPDFPRMRTYWRGPRFSVPAEWIPIDGTIIETKTGIWADEAKEQKRNLGLLYLDRLRTYLVPIPKEAVLHNQFLETYYGPDFLHLVHSPRAHVATRCAAEDLESNTLPHLYRVADFLAMAAASWHDVNIFIATLLAGFHGYSVRWNPTTIRYPFPTDTPQSRLCIVDFAVAIQTILPTTPVTIHRARNLPLSICSPAVLLGVRTLDMNSMGSSVSPQEINEITQFMKPHLQLMRLYSTYYEKSHPSAQFAPTLLCSLLKAGYLHILSFASGPCESSAPNVQLIDSLPFALQCESEDNLLDRMRIAMALFTLQRHVAKICSEWDDSCWPLEMLADEHECIVDVTGATTPSPSAYMDHDDKSWWYDPAWMSEGETESYDTESQEGSSDDTDSREESSDDEQSQNGPSDDQSSQEGPQDNQDHDKPCQDSANTGWQEPKDTKDSDALSKMSTEEPMDPDFEEDLNYLEDSDEERENGAYSNSLKRSRAHSRRLVCRWVRGLPQEQYDARTSELCYEEW</sequence>
<keyword evidence="3" id="KW-1185">Reference proteome</keyword>
<feature type="compositionally biased region" description="Acidic residues" evidence="1">
    <location>
        <begin position="661"/>
        <end position="689"/>
    </location>
</feature>
<protein>
    <submittedName>
        <fullName evidence="2">Uncharacterized protein</fullName>
    </submittedName>
</protein>
<dbReference type="Proteomes" id="UP000186601">
    <property type="component" value="Unassembled WGS sequence"/>
</dbReference>
<dbReference type="EMBL" id="MLYV02000259">
    <property type="protein sequence ID" value="PSS29555.1"/>
    <property type="molecule type" value="Genomic_DNA"/>
</dbReference>
<feature type="compositionally biased region" description="Basic and acidic residues" evidence="1">
    <location>
        <begin position="724"/>
        <end position="733"/>
    </location>
</feature>
<dbReference type="AlphaFoldDB" id="A0A2R6RHQ4"/>
<comment type="caution">
    <text evidence="2">The sequence shown here is derived from an EMBL/GenBank/DDBJ whole genome shotgun (WGS) entry which is preliminary data.</text>
</comment>
<accession>A0A2R6RHQ4</accession>
<evidence type="ECO:0000256" key="1">
    <source>
        <dbReference type="SAM" id="MobiDB-lite"/>
    </source>
</evidence>